<evidence type="ECO:0000256" key="4">
    <source>
        <dbReference type="ARBA" id="ARBA00022737"/>
    </source>
</evidence>
<comment type="similarity">
    <text evidence="7">Belongs to the MPDU1 (TC 2.A.43.3) family.</text>
</comment>
<dbReference type="AlphaFoldDB" id="A0A7S0S1U0"/>
<evidence type="ECO:0000256" key="8">
    <source>
        <dbReference type="SAM" id="MobiDB-lite"/>
    </source>
</evidence>
<dbReference type="InterPro" id="IPR006603">
    <property type="entry name" value="PQ-loop_rpt"/>
</dbReference>
<name>A0A7S0S1U0_9CHLO</name>
<keyword evidence="5" id="KW-1133">Transmembrane helix</keyword>
<evidence type="ECO:0000256" key="5">
    <source>
        <dbReference type="ARBA" id="ARBA00022989"/>
    </source>
</evidence>
<accession>A0A7S0S1U0</accession>
<dbReference type="GO" id="GO:0016020">
    <property type="term" value="C:membrane"/>
    <property type="evidence" value="ECO:0007669"/>
    <property type="project" value="UniProtKB-SubCell"/>
</dbReference>
<evidence type="ECO:0000256" key="2">
    <source>
        <dbReference type="ARBA" id="ARBA00022448"/>
    </source>
</evidence>
<reference evidence="9" key="1">
    <citation type="submission" date="2021-01" db="EMBL/GenBank/DDBJ databases">
        <authorList>
            <person name="Corre E."/>
            <person name="Pelletier E."/>
            <person name="Niang G."/>
            <person name="Scheremetjew M."/>
            <person name="Finn R."/>
            <person name="Kale V."/>
            <person name="Holt S."/>
            <person name="Cochrane G."/>
            <person name="Meng A."/>
            <person name="Brown T."/>
            <person name="Cohen L."/>
        </authorList>
    </citation>
    <scope>NUCLEOTIDE SEQUENCE</scope>
    <source>
        <strain evidence="9">SAG 11-49</strain>
    </source>
</reference>
<dbReference type="InterPro" id="IPR016817">
    <property type="entry name" value="MannP-dilichol_defect-1"/>
</dbReference>
<dbReference type="Gene3D" id="1.20.1280.290">
    <property type="match status" value="2"/>
</dbReference>
<dbReference type="SMART" id="SM00679">
    <property type="entry name" value="CTNS"/>
    <property type="match status" value="2"/>
</dbReference>
<evidence type="ECO:0008006" key="10">
    <source>
        <dbReference type="Google" id="ProtNLM"/>
    </source>
</evidence>
<gene>
    <name evidence="9" type="ORF">CLEI1391_LOCUS17762</name>
</gene>
<dbReference type="PANTHER" id="PTHR12226">
    <property type="entry name" value="MANNOSE-P-DOLICHOL UTILIZATION DEFECT 1 LEC35 -RELATED"/>
    <property type="match status" value="1"/>
</dbReference>
<evidence type="ECO:0000256" key="3">
    <source>
        <dbReference type="ARBA" id="ARBA00022692"/>
    </source>
</evidence>
<dbReference type="Pfam" id="PF04193">
    <property type="entry name" value="PQ-loop"/>
    <property type="match status" value="2"/>
</dbReference>
<organism evidence="9">
    <name type="scientific">Chlamydomonas leiostraca</name>
    <dbReference type="NCBI Taxonomy" id="1034604"/>
    <lineage>
        <taxon>Eukaryota</taxon>
        <taxon>Viridiplantae</taxon>
        <taxon>Chlorophyta</taxon>
        <taxon>core chlorophytes</taxon>
        <taxon>Chlorophyceae</taxon>
        <taxon>CS clade</taxon>
        <taxon>Chlamydomonadales</taxon>
        <taxon>Chlamydomonadaceae</taxon>
        <taxon>Chlamydomonas</taxon>
    </lineage>
</organism>
<protein>
    <recommendedName>
        <fullName evidence="10">Mannose-P-dolichol utilization defect 1 protein homolog</fullName>
    </recommendedName>
</protein>
<dbReference type="EMBL" id="HBFB01031676">
    <property type="protein sequence ID" value="CAD8693579.1"/>
    <property type="molecule type" value="Transcribed_RNA"/>
</dbReference>
<evidence type="ECO:0000256" key="1">
    <source>
        <dbReference type="ARBA" id="ARBA00004141"/>
    </source>
</evidence>
<keyword evidence="4" id="KW-0677">Repeat</keyword>
<proteinExistence type="inferred from homology"/>
<comment type="subcellular location">
    <subcellularLocation>
        <location evidence="1">Membrane</location>
        <topology evidence="1">Multi-pass membrane protein</topology>
    </subcellularLocation>
</comment>
<sequence length="331" mass="34762">MQLAAGACSAQRHPHAGRTIFPLAPSHKPATCSPPARLQHQQHLRPPSHVQHGVTRPRDVSRGALAEAAVAAPAAAAAAAVVATQLSPAQVAAVVLGWACFAGSCFRSLPQIIKMVQHRSAEGLSLFSNITQLLCYTVMVAYNARQGYAFNTYGEVLACWLQDVLIVGLICTYNKLPMHVTAPCALAFGALCAWVFSPACPHEVLAALQLSTVFVMAIGSRVPQILMNARRGNSGVMSLTTCMLNVTGNAIRIFTTTVLTHDRLNLVGGCIQGCLNSVLLWQVWKTRQQQRKAETAAAAAAAVTTAAAAAAASVVAVSAVPEESVPAPQMA</sequence>
<dbReference type="PANTHER" id="PTHR12226:SF2">
    <property type="entry name" value="MANNOSE-P-DOLICHOL UTILIZATION DEFECT 1 PROTEIN"/>
    <property type="match status" value="1"/>
</dbReference>
<keyword evidence="2" id="KW-0813">Transport</keyword>
<evidence type="ECO:0000256" key="7">
    <source>
        <dbReference type="ARBA" id="ARBA00038475"/>
    </source>
</evidence>
<keyword evidence="3" id="KW-0812">Transmembrane</keyword>
<keyword evidence="6" id="KW-0472">Membrane</keyword>
<evidence type="ECO:0000256" key="6">
    <source>
        <dbReference type="ARBA" id="ARBA00023136"/>
    </source>
</evidence>
<feature type="region of interest" description="Disordered" evidence="8">
    <location>
        <begin position="26"/>
        <end position="56"/>
    </location>
</feature>
<evidence type="ECO:0000313" key="9">
    <source>
        <dbReference type="EMBL" id="CAD8693579.1"/>
    </source>
</evidence>